<evidence type="ECO:0000259" key="3">
    <source>
        <dbReference type="Pfam" id="PF23404"/>
    </source>
</evidence>
<evidence type="ECO:0000313" key="5">
    <source>
        <dbReference type="Proteomes" id="UP001149822"/>
    </source>
</evidence>
<proteinExistence type="predicted"/>
<dbReference type="Proteomes" id="UP001149822">
    <property type="component" value="Unassembled WGS sequence"/>
</dbReference>
<protein>
    <recommendedName>
        <fullName evidence="3">FAZ1 C-terminal region domain-containing protein</fullName>
    </recommendedName>
</protein>
<dbReference type="Gene3D" id="1.20.5.1000">
    <property type="entry name" value="arf6 gtpase in complex with a specific effector, jip4"/>
    <property type="match status" value="1"/>
</dbReference>
<dbReference type="EMBL" id="JAPTYD010000103">
    <property type="protein sequence ID" value="MCZ0964444.1"/>
    <property type="molecule type" value="Genomic_DNA"/>
</dbReference>
<reference evidence="4" key="1">
    <citation type="submission" date="2022-12" db="EMBL/GenBank/DDBJ databases">
        <title>Paracoccus sp. EF6 isolated from a lake water.</title>
        <authorList>
            <person name="Liu H."/>
        </authorList>
    </citation>
    <scope>NUCLEOTIDE SEQUENCE</scope>
    <source>
        <strain evidence="4">EF6</strain>
    </source>
</reference>
<keyword evidence="1" id="KW-0175">Coiled coil</keyword>
<gene>
    <name evidence="4" type="ORF">OU682_23085</name>
</gene>
<dbReference type="InterPro" id="IPR056615">
    <property type="entry name" value="FAZ1_C"/>
</dbReference>
<feature type="domain" description="FAZ1 C-terminal region" evidence="3">
    <location>
        <begin position="441"/>
        <end position="470"/>
    </location>
</feature>
<dbReference type="Gene3D" id="3.40.50.300">
    <property type="entry name" value="P-loop containing nucleotide triphosphate hydrolases"/>
    <property type="match status" value="1"/>
</dbReference>
<comment type="caution">
    <text evidence="4">The sequence shown here is derived from an EMBL/GenBank/DDBJ whole genome shotgun (WGS) entry which is preliminary data.</text>
</comment>
<dbReference type="RefSeq" id="WP_268944535.1">
    <property type="nucleotide sequence ID" value="NZ_JAPTYD010000103.1"/>
</dbReference>
<dbReference type="InterPro" id="IPR014556">
    <property type="entry name" value="UCP029407"/>
</dbReference>
<feature type="compositionally biased region" description="Basic and acidic residues" evidence="2">
    <location>
        <begin position="465"/>
        <end position="479"/>
    </location>
</feature>
<evidence type="ECO:0000256" key="1">
    <source>
        <dbReference type="SAM" id="Coils"/>
    </source>
</evidence>
<evidence type="ECO:0000313" key="4">
    <source>
        <dbReference type="EMBL" id="MCZ0964444.1"/>
    </source>
</evidence>
<sequence length="525" mass="58786">MAASEMNAKGFFESNLITGFNDRLLESVGFTWWDTRRFPADWFDSPAAETLLAEAVEALESDFGDAALFVMKDPRICRLLPFWRKALDRFGAKPLAVHTHRPPLDVAASLTRWAGYETDYGLALWLRHALDAEAESRDMRRTFTTYEAVLSDWRAETGRIATALDIEWPRSSDTAADDIQDFLSRDLQHFSGAKQATPSAALPLMLSETLAILDRWARDGESAEDHAVLDRLRGALDQVGPVYDGLALQAALRRGEVAALRDAVGQARDDLNRAAIRIDHLEASQRELEDRHAASERRLHVATVQLREFTAQRAKELTERLELSLALNDATAMSARIPALTERVNDIAAGSEQEQNRLRVERDRLASALAEITAEKDRVVAANQQIASERDHLARDYHQLGADRDRLAAALAEMTAEKDRVVAAHQQIATERDHLARDYRQLDAELGKVAADRERLESESQQAAAERDRLDAEHQRVTTERNQAAAERDAALLLSKELEAEFRASTSWRVTAPLRFVSRLVGRGT</sequence>
<feature type="coiled-coil region" evidence="1">
    <location>
        <begin position="271"/>
        <end position="298"/>
    </location>
</feature>
<dbReference type="Pfam" id="PF23404">
    <property type="entry name" value="FAZ1_C"/>
    <property type="match status" value="1"/>
</dbReference>
<evidence type="ECO:0000256" key="2">
    <source>
        <dbReference type="SAM" id="MobiDB-lite"/>
    </source>
</evidence>
<accession>A0ABT4JBD9</accession>
<dbReference type="InterPro" id="IPR027417">
    <property type="entry name" value="P-loop_NTPase"/>
</dbReference>
<keyword evidence="5" id="KW-1185">Reference proteome</keyword>
<dbReference type="SUPFAM" id="SSF52540">
    <property type="entry name" value="P-loop containing nucleoside triphosphate hydrolases"/>
    <property type="match status" value="1"/>
</dbReference>
<feature type="region of interest" description="Disordered" evidence="2">
    <location>
        <begin position="453"/>
        <end position="484"/>
    </location>
</feature>
<organism evidence="4 5">
    <name type="scientific">Paracoccus benzoatiresistens</name>
    <dbReference type="NCBI Taxonomy" id="2997341"/>
    <lineage>
        <taxon>Bacteria</taxon>
        <taxon>Pseudomonadati</taxon>
        <taxon>Pseudomonadota</taxon>
        <taxon>Alphaproteobacteria</taxon>
        <taxon>Rhodobacterales</taxon>
        <taxon>Paracoccaceae</taxon>
        <taxon>Paracoccus</taxon>
    </lineage>
</organism>
<name>A0ABT4JBD9_9RHOB</name>
<dbReference type="PIRSF" id="PIRSF029407">
    <property type="entry name" value="UCP029407"/>
    <property type="match status" value="1"/>
</dbReference>